<dbReference type="Pfam" id="PF01551">
    <property type="entry name" value="Peptidase_M23"/>
    <property type="match status" value="1"/>
</dbReference>
<dbReference type="PANTHER" id="PTHR21666:SF270">
    <property type="entry name" value="MUREIN HYDROLASE ACTIVATOR ENVC"/>
    <property type="match status" value="1"/>
</dbReference>
<feature type="transmembrane region" description="Helical" evidence="1">
    <location>
        <begin position="16"/>
        <end position="37"/>
    </location>
</feature>
<organism evidence="3 4">
    <name type="scientific">Mobilisporobacter senegalensis</name>
    <dbReference type="NCBI Taxonomy" id="1329262"/>
    <lineage>
        <taxon>Bacteria</taxon>
        <taxon>Bacillati</taxon>
        <taxon>Bacillota</taxon>
        <taxon>Clostridia</taxon>
        <taxon>Lachnospirales</taxon>
        <taxon>Lachnospiraceae</taxon>
        <taxon>Mobilisporobacter</taxon>
    </lineage>
</organism>
<name>A0A3N1XL01_9FIRM</name>
<sequence length="273" mass="29689">MVKKENFSAYFKGKNFYISLLVGVCAVVAIAAVYVSVTTDNNKDLVDLNEPLTEIADERADMNKVTEDTDAIQEAQNANDSLLENDVVVDEKVLQEAISKTVADENKSDSGKAADNSKPDAVAVMNPGGTPNLKFNEEKGLLWPIKDNPDVIMKYSMDKGILFQTLAQYKCNPAIIIASKVGEDVLSAADGIITEISNNEETGLTLTMSIGNDYNLTFGQLKDCTVDVGDVVKEGDIIGKVADPTKYYIVEGSNLYFQVTEKGETVDPLLLLR</sequence>
<dbReference type="Proteomes" id="UP000273083">
    <property type="component" value="Unassembled WGS sequence"/>
</dbReference>
<comment type="caution">
    <text evidence="3">The sequence shown here is derived from an EMBL/GenBank/DDBJ whole genome shotgun (WGS) entry which is preliminary data.</text>
</comment>
<keyword evidence="1" id="KW-0472">Membrane</keyword>
<evidence type="ECO:0000313" key="4">
    <source>
        <dbReference type="Proteomes" id="UP000273083"/>
    </source>
</evidence>
<dbReference type="InterPro" id="IPR016047">
    <property type="entry name" value="M23ase_b-sheet_dom"/>
</dbReference>
<evidence type="ECO:0000259" key="2">
    <source>
        <dbReference type="Pfam" id="PF01551"/>
    </source>
</evidence>
<dbReference type="InterPro" id="IPR050570">
    <property type="entry name" value="Cell_wall_metabolism_enzyme"/>
</dbReference>
<keyword evidence="1" id="KW-0812">Transmembrane</keyword>
<evidence type="ECO:0000313" key="3">
    <source>
        <dbReference type="EMBL" id="ROR25732.1"/>
    </source>
</evidence>
<dbReference type="EMBL" id="RJVG01000010">
    <property type="protein sequence ID" value="ROR25732.1"/>
    <property type="molecule type" value="Genomic_DNA"/>
</dbReference>
<dbReference type="InterPro" id="IPR011055">
    <property type="entry name" value="Dup_hybrid_motif"/>
</dbReference>
<dbReference type="AlphaFoldDB" id="A0A3N1XL01"/>
<keyword evidence="3" id="KW-0378">Hydrolase</keyword>
<keyword evidence="1" id="KW-1133">Transmembrane helix</keyword>
<reference evidence="3 4" key="1">
    <citation type="submission" date="2018-11" db="EMBL/GenBank/DDBJ databases">
        <title>Genomic Encyclopedia of Type Strains, Phase IV (KMG-IV): sequencing the most valuable type-strain genomes for metagenomic binning, comparative biology and taxonomic classification.</title>
        <authorList>
            <person name="Goeker M."/>
        </authorList>
    </citation>
    <scope>NUCLEOTIDE SEQUENCE [LARGE SCALE GENOMIC DNA]</scope>
    <source>
        <strain evidence="3 4">DSM 26537</strain>
    </source>
</reference>
<proteinExistence type="predicted"/>
<dbReference type="GO" id="GO:0004222">
    <property type="term" value="F:metalloendopeptidase activity"/>
    <property type="evidence" value="ECO:0007669"/>
    <property type="project" value="TreeGrafter"/>
</dbReference>
<keyword evidence="4" id="KW-1185">Reference proteome</keyword>
<dbReference type="CDD" id="cd12797">
    <property type="entry name" value="M23_peptidase"/>
    <property type="match status" value="1"/>
</dbReference>
<evidence type="ECO:0000256" key="1">
    <source>
        <dbReference type="SAM" id="Phobius"/>
    </source>
</evidence>
<dbReference type="SUPFAM" id="SSF51261">
    <property type="entry name" value="Duplicated hybrid motif"/>
    <property type="match status" value="1"/>
</dbReference>
<protein>
    <submittedName>
        <fullName evidence="3">Murein DD-endopeptidase MepM/ murein hydrolase activator NlpD</fullName>
    </submittedName>
</protein>
<dbReference type="Gene3D" id="2.70.70.10">
    <property type="entry name" value="Glucose Permease (Domain IIA)"/>
    <property type="match status" value="1"/>
</dbReference>
<dbReference type="PANTHER" id="PTHR21666">
    <property type="entry name" value="PEPTIDASE-RELATED"/>
    <property type="match status" value="1"/>
</dbReference>
<gene>
    <name evidence="3" type="ORF">EDD66_11088</name>
</gene>
<feature type="domain" description="M23ase beta-sheet core" evidence="2">
    <location>
        <begin position="174"/>
        <end position="268"/>
    </location>
</feature>
<accession>A0A3N1XL01</accession>